<reference evidence="2 3" key="1">
    <citation type="submission" date="2015-11" db="EMBL/GenBank/DDBJ databases">
        <title>Draft Genome Sequence of the Strain BR 10303 (Bradyrhizobium sp.) isolated from nodules of Centrolobium paraense.</title>
        <authorList>
            <person name="Zelli J.E."/>
            <person name="Simoes-Araujo J.L."/>
            <person name="Barauna A.C."/>
            <person name="Silva K."/>
        </authorList>
    </citation>
    <scope>NUCLEOTIDE SEQUENCE [LARGE SCALE GENOMIC DNA]</scope>
    <source>
        <strain evidence="2 3">BR 10303</strain>
    </source>
</reference>
<dbReference type="Pfam" id="PF01494">
    <property type="entry name" value="FAD_binding_3"/>
    <property type="match status" value="1"/>
</dbReference>
<accession>A0A120FRR4</accession>
<dbReference type="PANTHER" id="PTHR43747:SF1">
    <property type="entry name" value="SLR1998 PROTEIN"/>
    <property type="match status" value="1"/>
</dbReference>
<feature type="domain" description="FAD-binding" evidence="1">
    <location>
        <begin position="5"/>
        <end position="315"/>
    </location>
</feature>
<dbReference type="Proteomes" id="UP000057737">
    <property type="component" value="Unassembled WGS sequence"/>
</dbReference>
<sequence length="456" mass="49044">MMPDAEVLVIGGGPAGAVCALALSRLGRDVVLCEAAAFPRDHIGICLSPGVISQLDFLGVQHILDHSAHQIGLPIERRWESTSFTPTPIKALLVDRGQFDSDMLAMATANRVRVLQPAMVLSFSRAAEGWVADVGTSTGIRQVRAAFLVDARGRSSGHRDRRRRGTPTVAVHGEWQGEVRRAVRISAADASWTWAAPTGRRKRVAVAFTNPGLLRRMKGSLDERYRSLLEDADAIEPGLELATPPRVCDATPYIAEGDQDGLLRIGDADAALDPLSSSGVQAAIQSALCAGPVINTLLTESADHAAANEYWSYRRISRSETHQTWASHRYAEAYAARRTSFWHSRATASSTATSSSATNPPLPSPGQVLRMSEKVTFVEAPCLVDNLVVRVKSLMHPNIGEPVAYFDGVSLGPMMRALSAGIAASEVVSLWSQSGSPEKAMALLGWCWQHEIAVAV</sequence>
<evidence type="ECO:0000313" key="3">
    <source>
        <dbReference type="Proteomes" id="UP000057737"/>
    </source>
</evidence>
<dbReference type="AlphaFoldDB" id="A0A120FRR4"/>
<dbReference type="PRINTS" id="PR00420">
    <property type="entry name" value="RNGMNOXGNASE"/>
</dbReference>
<comment type="caution">
    <text evidence="2">The sequence shown here is derived from an EMBL/GenBank/DDBJ whole genome shotgun (WGS) entry which is preliminary data.</text>
</comment>
<organism evidence="2 3">
    <name type="scientific">Bradyrhizobium macuxiense</name>
    <dbReference type="NCBI Taxonomy" id="1755647"/>
    <lineage>
        <taxon>Bacteria</taxon>
        <taxon>Pseudomonadati</taxon>
        <taxon>Pseudomonadota</taxon>
        <taxon>Alphaproteobacteria</taxon>
        <taxon>Hyphomicrobiales</taxon>
        <taxon>Nitrobacteraceae</taxon>
        <taxon>Bradyrhizobium</taxon>
    </lineage>
</organism>
<dbReference type="Gene3D" id="3.50.50.60">
    <property type="entry name" value="FAD/NAD(P)-binding domain"/>
    <property type="match status" value="1"/>
</dbReference>
<proteinExistence type="predicted"/>
<dbReference type="SUPFAM" id="SSF51905">
    <property type="entry name" value="FAD/NAD(P)-binding domain"/>
    <property type="match status" value="1"/>
</dbReference>
<evidence type="ECO:0000313" key="2">
    <source>
        <dbReference type="EMBL" id="KWV60469.1"/>
    </source>
</evidence>
<dbReference type="InterPro" id="IPR050816">
    <property type="entry name" value="Flavin-dep_Halogenase_NPB"/>
</dbReference>
<dbReference type="PANTHER" id="PTHR43747">
    <property type="entry name" value="FAD-BINDING PROTEIN"/>
    <property type="match status" value="1"/>
</dbReference>
<evidence type="ECO:0000259" key="1">
    <source>
        <dbReference type="Pfam" id="PF01494"/>
    </source>
</evidence>
<name>A0A120FRR4_9BRAD</name>
<dbReference type="InterPro" id="IPR002938">
    <property type="entry name" value="FAD-bd"/>
</dbReference>
<dbReference type="InterPro" id="IPR036188">
    <property type="entry name" value="FAD/NAD-bd_sf"/>
</dbReference>
<gene>
    <name evidence="2" type="ORF">AS156_29255</name>
</gene>
<keyword evidence="3" id="KW-1185">Reference proteome</keyword>
<dbReference type="GO" id="GO:0071949">
    <property type="term" value="F:FAD binding"/>
    <property type="evidence" value="ECO:0007669"/>
    <property type="project" value="InterPro"/>
</dbReference>
<dbReference type="Gene3D" id="3.30.9.100">
    <property type="match status" value="1"/>
</dbReference>
<dbReference type="EMBL" id="LNCU01000019">
    <property type="protein sequence ID" value="KWV60469.1"/>
    <property type="molecule type" value="Genomic_DNA"/>
</dbReference>
<protein>
    <recommendedName>
        <fullName evidence="1">FAD-binding domain-containing protein</fullName>
    </recommendedName>
</protein>